<dbReference type="InterPro" id="IPR000070">
    <property type="entry name" value="Pectinesterase_cat"/>
</dbReference>
<evidence type="ECO:0000256" key="2">
    <source>
        <dbReference type="ARBA" id="ARBA00008891"/>
    </source>
</evidence>
<dbReference type="GO" id="GO:0045490">
    <property type="term" value="P:pectin catabolic process"/>
    <property type="evidence" value="ECO:0007669"/>
    <property type="project" value="TreeGrafter"/>
</dbReference>
<evidence type="ECO:0000256" key="3">
    <source>
        <dbReference type="ARBA" id="ARBA00013229"/>
    </source>
</evidence>
<dbReference type="GO" id="GO:0030599">
    <property type="term" value="F:pectinesterase activity"/>
    <property type="evidence" value="ECO:0007669"/>
    <property type="project" value="UniProtKB-EC"/>
</dbReference>
<evidence type="ECO:0000256" key="5">
    <source>
        <dbReference type="ARBA" id="ARBA00023085"/>
    </source>
</evidence>
<dbReference type="PANTHER" id="PTHR31321:SF137">
    <property type="entry name" value="PECTIN METHYL ESTERASE (EUROFUNG)"/>
    <property type="match status" value="1"/>
</dbReference>
<dbReference type="GO" id="GO:0042545">
    <property type="term" value="P:cell wall modification"/>
    <property type="evidence" value="ECO:0007669"/>
    <property type="project" value="InterPro"/>
</dbReference>
<accession>A0A9Q3C259</accession>
<name>A0A9Q3C259_9BASI</name>
<evidence type="ECO:0000313" key="7">
    <source>
        <dbReference type="EMBL" id="MBW0475732.1"/>
    </source>
</evidence>
<organism evidence="7 8">
    <name type="scientific">Austropuccinia psidii MF-1</name>
    <dbReference type="NCBI Taxonomy" id="1389203"/>
    <lineage>
        <taxon>Eukaryota</taxon>
        <taxon>Fungi</taxon>
        <taxon>Dikarya</taxon>
        <taxon>Basidiomycota</taxon>
        <taxon>Pucciniomycotina</taxon>
        <taxon>Pucciniomycetes</taxon>
        <taxon>Pucciniales</taxon>
        <taxon>Sphaerophragmiaceae</taxon>
        <taxon>Austropuccinia</taxon>
    </lineage>
</organism>
<dbReference type="EMBL" id="AVOT02004216">
    <property type="protein sequence ID" value="MBW0475732.1"/>
    <property type="molecule type" value="Genomic_DNA"/>
</dbReference>
<comment type="pathway">
    <text evidence="1">Glycan metabolism; pectin degradation; 2-dehydro-3-deoxy-D-gluconate from pectin: step 1/5.</text>
</comment>
<dbReference type="InterPro" id="IPR011050">
    <property type="entry name" value="Pectin_lyase_fold/virulence"/>
</dbReference>
<dbReference type="OrthoDB" id="2019149at2759"/>
<comment type="caution">
    <text evidence="7">The sequence shown here is derived from an EMBL/GenBank/DDBJ whole genome shotgun (WGS) entry which is preliminary data.</text>
</comment>
<comment type="similarity">
    <text evidence="2">Belongs to the pectinesterase family.</text>
</comment>
<keyword evidence="4" id="KW-0378">Hydrolase</keyword>
<sequence>MLKWPWSLRRTIQEAVNALRDLKGPQVILINPGTYNEQVHIEYGDPLTIFGKNPEDASNTPNVVTIRSSRSAKAAGSNSASATLYVKKDDFALYYINIINDFGNGTDTQALALSAEGLRHGYYESYFSSFQDTVGTFRGVHYFSKCWITGAVDFIFSKNVMAWFDQSAIAIQKGSLEPITASGRLPNDTLGFLVFNRVKVFSVGAAAKSAYLGRPWRKGSRVAFQNSYLGDVVHPDGWISWDRTEQKLDDVQFQEYGNHGPGSIGPRKYATMLAAPHLPEEILGRDYQKWVDPRFPPS</sequence>
<gene>
    <name evidence="7" type="ORF">O181_015447</name>
</gene>
<dbReference type="Proteomes" id="UP000765509">
    <property type="component" value="Unassembled WGS sequence"/>
</dbReference>
<reference evidence="7" key="1">
    <citation type="submission" date="2021-03" db="EMBL/GenBank/DDBJ databases">
        <title>Draft genome sequence of rust myrtle Austropuccinia psidii MF-1, a brazilian biotype.</title>
        <authorList>
            <person name="Quecine M.C."/>
            <person name="Pachon D.M.R."/>
            <person name="Bonatelli M.L."/>
            <person name="Correr F.H."/>
            <person name="Franceschini L.M."/>
            <person name="Leite T.F."/>
            <person name="Margarido G.R.A."/>
            <person name="Almeida C.A."/>
            <person name="Ferrarezi J.A."/>
            <person name="Labate C.A."/>
        </authorList>
    </citation>
    <scope>NUCLEOTIDE SEQUENCE</scope>
    <source>
        <strain evidence="7">MF-1</strain>
    </source>
</reference>
<dbReference type="PANTHER" id="PTHR31321">
    <property type="entry name" value="ACYL-COA THIOESTER HYDROLASE YBHC-RELATED"/>
    <property type="match status" value="1"/>
</dbReference>
<evidence type="ECO:0000313" key="8">
    <source>
        <dbReference type="Proteomes" id="UP000765509"/>
    </source>
</evidence>
<keyword evidence="5" id="KW-0063">Aspartyl esterase</keyword>
<evidence type="ECO:0000259" key="6">
    <source>
        <dbReference type="Pfam" id="PF01095"/>
    </source>
</evidence>
<dbReference type="SUPFAM" id="SSF51126">
    <property type="entry name" value="Pectin lyase-like"/>
    <property type="match status" value="1"/>
</dbReference>
<dbReference type="Pfam" id="PF01095">
    <property type="entry name" value="Pectinesterase"/>
    <property type="match status" value="1"/>
</dbReference>
<protein>
    <recommendedName>
        <fullName evidence="3">pectinesterase</fullName>
        <ecNumber evidence="3">3.1.1.11</ecNumber>
    </recommendedName>
</protein>
<proteinExistence type="inferred from homology"/>
<dbReference type="InterPro" id="IPR012334">
    <property type="entry name" value="Pectin_lyas_fold"/>
</dbReference>
<feature type="domain" description="Pectinesterase catalytic" evidence="6">
    <location>
        <begin position="10"/>
        <end position="263"/>
    </location>
</feature>
<evidence type="ECO:0000256" key="1">
    <source>
        <dbReference type="ARBA" id="ARBA00005184"/>
    </source>
</evidence>
<dbReference type="AlphaFoldDB" id="A0A9Q3C259"/>
<keyword evidence="8" id="KW-1185">Reference proteome</keyword>
<dbReference type="Gene3D" id="2.160.20.10">
    <property type="entry name" value="Single-stranded right-handed beta-helix, Pectin lyase-like"/>
    <property type="match status" value="1"/>
</dbReference>
<evidence type="ECO:0000256" key="4">
    <source>
        <dbReference type="ARBA" id="ARBA00022801"/>
    </source>
</evidence>
<dbReference type="EC" id="3.1.1.11" evidence="3"/>